<evidence type="ECO:0000256" key="2">
    <source>
        <dbReference type="ARBA" id="ARBA00022692"/>
    </source>
</evidence>
<keyword evidence="4 5" id="KW-0472">Membrane</keyword>
<dbReference type="GO" id="GO:0016020">
    <property type="term" value="C:membrane"/>
    <property type="evidence" value="ECO:0007669"/>
    <property type="project" value="UniProtKB-SubCell"/>
</dbReference>
<dbReference type="GO" id="GO:0009403">
    <property type="term" value="P:toxin biosynthetic process"/>
    <property type="evidence" value="ECO:0007669"/>
    <property type="project" value="InterPro"/>
</dbReference>
<reference evidence="6 7" key="2">
    <citation type="journal article" date="2019" name="BMC Genomics">
        <title>The Anaplasma ovis genome reveals a high proportion of pseudogenes.</title>
        <authorList>
            <person name="Liu Z."/>
            <person name="Peasley A.M."/>
            <person name="Yang J."/>
            <person name="Li Y."/>
            <person name="Guan G."/>
            <person name="Luo J."/>
            <person name="Yin H."/>
            <person name="Brayton K.A."/>
        </authorList>
    </citation>
    <scope>NUCLEOTIDE SEQUENCE [LARGE SCALE GENOMIC DNA]</scope>
    <source>
        <strain evidence="6 7">Haibei</strain>
    </source>
</reference>
<dbReference type="RefSeq" id="WP_075138687.1">
    <property type="nucleotide sequence ID" value="NZ_CP015994.1"/>
</dbReference>
<dbReference type="Pfam" id="PF02674">
    <property type="entry name" value="Colicin_V"/>
    <property type="match status" value="1"/>
</dbReference>
<name>A0A2Z2LB51_9RICK</name>
<gene>
    <name evidence="6" type="ORF">AOV_00410</name>
</gene>
<feature type="transmembrane region" description="Helical" evidence="5">
    <location>
        <begin position="100"/>
        <end position="120"/>
    </location>
</feature>
<dbReference type="InterPro" id="IPR003825">
    <property type="entry name" value="Colicin-V_CvpA"/>
</dbReference>
<evidence type="ECO:0000256" key="1">
    <source>
        <dbReference type="ARBA" id="ARBA00004141"/>
    </source>
</evidence>
<dbReference type="PANTHER" id="PTHR37306:SF1">
    <property type="entry name" value="COLICIN V PRODUCTION PROTEIN"/>
    <property type="match status" value="1"/>
</dbReference>
<organism evidence="6 7">
    <name type="scientific">Anaplasma ovis str. Haibei</name>
    <dbReference type="NCBI Taxonomy" id="1248439"/>
    <lineage>
        <taxon>Bacteria</taxon>
        <taxon>Pseudomonadati</taxon>
        <taxon>Pseudomonadota</taxon>
        <taxon>Alphaproteobacteria</taxon>
        <taxon>Rickettsiales</taxon>
        <taxon>Anaplasmataceae</taxon>
        <taxon>Anaplasma</taxon>
    </lineage>
</organism>
<keyword evidence="7" id="KW-1185">Reference proteome</keyword>
<evidence type="ECO:0000313" key="7">
    <source>
        <dbReference type="Proteomes" id="UP000259762"/>
    </source>
</evidence>
<feature type="transmembrane region" description="Helical" evidence="5">
    <location>
        <begin position="59"/>
        <end position="80"/>
    </location>
</feature>
<dbReference type="PANTHER" id="PTHR37306">
    <property type="entry name" value="COLICIN V PRODUCTION PROTEIN"/>
    <property type="match status" value="1"/>
</dbReference>
<protein>
    <submittedName>
        <fullName evidence="6">CvpA family protein</fullName>
    </submittedName>
</protein>
<accession>A0A2Z2LB51</accession>
<keyword evidence="3 5" id="KW-1133">Transmembrane helix</keyword>
<evidence type="ECO:0000256" key="5">
    <source>
        <dbReference type="SAM" id="Phobius"/>
    </source>
</evidence>
<dbReference type="EMBL" id="CP015994">
    <property type="protein sequence ID" value="ASI47425.1"/>
    <property type="molecule type" value="Genomic_DNA"/>
</dbReference>
<feature type="transmembrane region" description="Helical" evidence="5">
    <location>
        <begin position="28"/>
        <end position="47"/>
    </location>
</feature>
<proteinExistence type="predicted"/>
<dbReference type="KEGG" id="aoh:AOV_00410"/>
<evidence type="ECO:0000313" key="6">
    <source>
        <dbReference type="EMBL" id="ASI47425.1"/>
    </source>
</evidence>
<evidence type="ECO:0000256" key="4">
    <source>
        <dbReference type="ARBA" id="ARBA00023136"/>
    </source>
</evidence>
<sequence>MVLDAAMALVVLSLTALGFLRGFIKEVFGIAGMVVAVAVTASYSDYFAEAYGMRVHSEILAGILSGVTVFIGVMTCVVLVNGVVVRLLSPLRHNALDKAAGSIVGIAKGLVIAYCAFFVMETFLYAFAPRSAEDDAEVMLPTWFSNTYSYNFFSAASEYMGSIIPELAYDRIGVVARELLDKGQEDDFKYDGEKP</sequence>
<dbReference type="AlphaFoldDB" id="A0A2Z2LB51"/>
<keyword evidence="2 5" id="KW-0812">Transmembrane</keyword>
<reference evidence="7" key="1">
    <citation type="submission" date="2018-06" db="EMBL/GenBank/DDBJ databases">
        <title>The Anaplasma ovis genome reveals a high proportion of pseudogenes.</title>
        <authorList>
            <person name="Liu Z."/>
            <person name="Peasley A.M."/>
            <person name="Yang J."/>
            <person name="Li Y."/>
            <person name="Guan G."/>
            <person name="Luo J."/>
            <person name="Yin H."/>
            <person name="Brayton K.A."/>
        </authorList>
    </citation>
    <scope>NUCLEOTIDE SEQUENCE [LARGE SCALE GENOMIC DNA]</scope>
    <source>
        <strain evidence="7">Haibei</strain>
    </source>
</reference>
<evidence type="ECO:0000256" key="3">
    <source>
        <dbReference type="ARBA" id="ARBA00022989"/>
    </source>
</evidence>
<dbReference type="OrthoDB" id="7163259at2"/>
<dbReference type="Proteomes" id="UP000259762">
    <property type="component" value="Chromosome"/>
</dbReference>
<comment type="subcellular location">
    <subcellularLocation>
        <location evidence="1">Membrane</location>
        <topology evidence="1">Multi-pass membrane protein</topology>
    </subcellularLocation>
</comment>